<evidence type="ECO:0000259" key="2">
    <source>
        <dbReference type="SMART" id="SM00460"/>
    </source>
</evidence>
<accession>A0A1M5FVT8</accession>
<dbReference type="OrthoDB" id="9787782at2"/>
<feature type="transmembrane region" description="Helical" evidence="1">
    <location>
        <begin position="374"/>
        <end position="391"/>
    </location>
</feature>
<dbReference type="PANTHER" id="PTHR33490">
    <property type="entry name" value="BLR5614 PROTEIN-RELATED"/>
    <property type="match status" value="1"/>
</dbReference>
<sequence length="392" mass="46117">MNRTVNVDYKYHNTICEKMNLWMILPSSTMDYRSDVIEPKQVHTLLSDEKMAYFELEEGQTLHVNYDAQEYKADKELSLSEEKRKYYLRDTTLSPVNKEIRELALDIVKTEQRTVEKARAIFHYIVSNFKYVYPPQSRGVYPFLKTMEGDCGEFSFLFTSLCRSLQIPARTVVGSWANGKMNGHVWNEYFIEGEGWIPVDSSMARLTRRNIFKFIDSDIRTLNWRKYFGYTEGQRVVFAKDADMELIPSFQEEKNEKVFYNMEAMYINDEAFYWGQQSLHENAPYLQPVYVQLDSNEEFQQQKLTTTDLLGFWQIRELGTSHILSRLKIFSIVLGLIALPIAFIFDNMYAEILYKGFFIIFFISSILRRERIGIFSFLLLLMIMSLLSSVSS</sequence>
<keyword evidence="1" id="KW-0812">Transmembrane</keyword>
<dbReference type="Proteomes" id="UP000183988">
    <property type="component" value="Unassembled WGS sequence"/>
</dbReference>
<protein>
    <submittedName>
        <fullName evidence="3">Transglutaminase-like superfamily protein</fullName>
    </submittedName>
</protein>
<feature type="transmembrane region" description="Helical" evidence="1">
    <location>
        <begin position="327"/>
        <end position="345"/>
    </location>
</feature>
<dbReference type="SUPFAM" id="SSF54001">
    <property type="entry name" value="Cysteine proteinases"/>
    <property type="match status" value="1"/>
</dbReference>
<feature type="transmembrane region" description="Helical" evidence="1">
    <location>
        <begin position="351"/>
        <end position="367"/>
    </location>
</feature>
<keyword evidence="1" id="KW-0472">Membrane</keyword>
<dbReference type="AlphaFoldDB" id="A0A1M5FVT8"/>
<dbReference type="Gene3D" id="3.10.620.30">
    <property type="match status" value="1"/>
</dbReference>
<dbReference type="Pfam" id="PF01841">
    <property type="entry name" value="Transglut_core"/>
    <property type="match status" value="1"/>
</dbReference>
<dbReference type="InterPro" id="IPR002931">
    <property type="entry name" value="Transglutaminase-like"/>
</dbReference>
<keyword evidence="4" id="KW-1185">Reference proteome</keyword>
<evidence type="ECO:0000256" key="1">
    <source>
        <dbReference type="SAM" id="Phobius"/>
    </source>
</evidence>
<keyword evidence="1" id="KW-1133">Transmembrane helix</keyword>
<dbReference type="EMBL" id="FQVW01000010">
    <property type="protein sequence ID" value="SHF95680.1"/>
    <property type="molecule type" value="Genomic_DNA"/>
</dbReference>
<proteinExistence type="predicted"/>
<reference evidence="3 4" key="1">
    <citation type="submission" date="2016-11" db="EMBL/GenBank/DDBJ databases">
        <authorList>
            <person name="Jaros S."/>
            <person name="Januszkiewicz K."/>
            <person name="Wedrychowicz H."/>
        </authorList>
    </citation>
    <scope>NUCLEOTIDE SEQUENCE [LARGE SCALE GENOMIC DNA]</scope>
    <source>
        <strain evidence="3 4">IBRC-M 10683</strain>
    </source>
</reference>
<name>A0A1M5FVT8_9BACI</name>
<dbReference type="RefSeq" id="WP_072889264.1">
    <property type="nucleotide sequence ID" value="NZ_FQVW01000010.1"/>
</dbReference>
<feature type="domain" description="Transglutaminase-like" evidence="2">
    <location>
        <begin position="143"/>
        <end position="203"/>
    </location>
</feature>
<organism evidence="3 4">
    <name type="scientific">Ornithinibacillus halophilus</name>
    <dbReference type="NCBI Taxonomy" id="930117"/>
    <lineage>
        <taxon>Bacteria</taxon>
        <taxon>Bacillati</taxon>
        <taxon>Bacillota</taxon>
        <taxon>Bacilli</taxon>
        <taxon>Bacillales</taxon>
        <taxon>Bacillaceae</taxon>
        <taxon>Ornithinibacillus</taxon>
    </lineage>
</organism>
<dbReference type="PANTHER" id="PTHR33490:SF3">
    <property type="entry name" value="CONSERVED INTEGRAL MEMBRANE PROTEIN"/>
    <property type="match status" value="1"/>
</dbReference>
<dbReference type="STRING" id="930117.SAMN05216225_101056"/>
<evidence type="ECO:0000313" key="3">
    <source>
        <dbReference type="EMBL" id="SHF95680.1"/>
    </source>
</evidence>
<gene>
    <name evidence="3" type="ORF">SAMN05216225_101056</name>
</gene>
<dbReference type="SMART" id="SM00460">
    <property type="entry name" value="TGc"/>
    <property type="match status" value="1"/>
</dbReference>
<evidence type="ECO:0000313" key="4">
    <source>
        <dbReference type="Proteomes" id="UP000183988"/>
    </source>
</evidence>
<dbReference type="InterPro" id="IPR038765">
    <property type="entry name" value="Papain-like_cys_pep_sf"/>
</dbReference>